<evidence type="ECO:0000313" key="9">
    <source>
        <dbReference type="EMBL" id="SKB52924.1"/>
    </source>
</evidence>
<sequence length="97" mass="10891">MTYFFHALLIIILIVIIFSKENLKIVIYSSVFSLICAILYFLYNAPDVALAEAAIGSAIVPLIYIISISKHSKSASHIDENESSKKNYTSLKEVEYD</sequence>
<dbReference type="Pfam" id="PF13244">
    <property type="entry name" value="MbhD"/>
    <property type="match status" value="1"/>
</dbReference>
<feature type="compositionally biased region" description="Basic and acidic residues" evidence="6">
    <location>
        <begin position="76"/>
        <end position="85"/>
    </location>
</feature>
<evidence type="ECO:0000256" key="6">
    <source>
        <dbReference type="SAM" id="MobiDB-lite"/>
    </source>
</evidence>
<keyword evidence="5 7" id="KW-0472">Membrane</keyword>
<reference evidence="10" key="1">
    <citation type="submission" date="2017-02" db="EMBL/GenBank/DDBJ databases">
        <authorList>
            <person name="Varghese N."/>
            <person name="Submissions S."/>
        </authorList>
    </citation>
    <scope>NUCLEOTIDE SEQUENCE [LARGE SCALE GENOMIC DNA]</scope>
    <source>
        <strain evidence="10">ATCC 35199</strain>
    </source>
</reference>
<dbReference type="EMBL" id="FUYN01000004">
    <property type="protein sequence ID" value="SKB52924.1"/>
    <property type="molecule type" value="Genomic_DNA"/>
</dbReference>
<keyword evidence="4 7" id="KW-1133">Transmembrane helix</keyword>
<evidence type="ECO:0000256" key="2">
    <source>
        <dbReference type="ARBA" id="ARBA00022475"/>
    </source>
</evidence>
<dbReference type="InterPro" id="IPR025383">
    <property type="entry name" value="MrpA_C/MbhD"/>
</dbReference>
<evidence type="ECO:0000256" key="3">
    <source>
        <dbReference type="ARBA" id="ARBA00022692"/>
    </source>
</evidence>
<feature type="transmembrane region" description="Helical" evidence="7">
    <location>
        <begin position="49"/>
        <end position="68"/>
    </location>
</feature>
<accession>A0A1T5C0H0</accession>
<keyword evidence="3 7" id="KW-0812">Transmembrane</keyword>
<comment type="subcellular location">
    <subcellularLocation>
        <location evidence="1">Cell membrane</location>
        <topology evidence="1">Multi-pass membrane protein</topology>
    </subcellularLocation>
</comment>
<name>A0A1T5C0H0_9FIRM</name>
<proteinExistence type="predicted"/>
<dbReference type="GO" id="GO:0005886">
    <property type="term" value="C:plasma membrane"/>
    <property type="evidence" value="ECO:0007669"/>
    <property type="project" value="UniProtKB-SubCell"/>
</dbReference>
<feature type="transmembrane region" description="Helical" evidence="7">
    <location>
        <begin position="25"/>
        <end position="43"/>
    </location>
</feature>
<evidence type="ECO:0000256" key="5">
    <source>
        <dbReference type="ARBA" id="ARBA00023136"/>
    </source>
</evidence>
<feature type="region of interest" description="Disordered" evidence="6">
    <location>
        <begin position="73"/>
        <end position="97"/>
    </location>
</feature>
<dbReference type="Proteomes" id="UP000243406">
    <property type="component" value="Unassembled WGS sequence"/>
</dbReference>
<evidence type="ECO:0000259" key="8">
    <source>
        <dbReference type="Pfam" id="PF13244"/>
    </source>
</evidence>
<evidence type="ECO:0000256" key="7">
    <source>
        <dbReference type="SAM" id="Phobius"/>
    </source>
</evidence>
<evidence type="ECO:0000256" key="1">
    <source>
        <dbReference type="ARBA" id="ARBA00004651"/>
    </source>
</evidence>
<dbReference type="AlphaFoldDB" id="A0A1T5C0H0"/>
<evidence type="ECO:0000313" key="10">
    <source>
        <dbReference type="Proteomes" id="UP000243406"/>
    </source>
</evidence>
<dbReference type="OrthoDB" id="37139at2"/>
<feature type="domain" description="MrpA C-terminal/MbhD" evidence="8">
    <location>
        <begin position="7"/>
        <end position="71"/>
    </location>
</feature>
<organism evidence="9 10">
    <name type="scientific">Acetoanaerobium noterae</name>
    <dbReference type="NCBI Taxonomy" id="745369"/>
    <lineage>
        <taxon>Bacteria</taxon>
        <taxon>Bacillati</taxon>
        <taxon>Bacillota</taxon>
        <taxon>Clostridia</taxon>
        <taxon>Peptostreptococcales</taxon>
        <taxon>Filifactoraceae</taxon>
        <taxon>Acetoanaerobium</taxon>
    </lineage>
</organism>
<dbReference type="RefSeq" id="WP_079589748.1">
    <property type="nucleotide sequence ID" value="NZ_DAMBHZ010000002.1"/>
</dbReference>
<evidence type="ECO:0000256" key="4">
    <source>
        <dbReference type="ARBA" id="ARBA00022989"/>
    </source>
</evidence>
<protein>
    <submittedName>
        <fullName evidence="9">Uncharacterized MnhB-related membrane protein</fullName>
    </submittedName>
</protein>
<keyword evidence="2" id="KW-1003">Cell membrane</keyword>
<gene>
    <name evidence="9" type="ORF">SAMN02745120_1917</name>
</gene>
<keyword evidence="10" id="KW-1185">Reference proteome</keyword>